<evidence type="ECO:0000313" key="2">
    <source>
        <dbReference type="Proteomes" id="UP000254835"/>
    </source>
</evidence>
<dbReference type="Proteomes" id="UP000254835">
    <property type="component" value="Unassembled WGS sequence"/>
</dbReference>
<evidence type="ECO:0000313" key="1">
    <source>
        <dbReference type="EMBL" id="SUP75163.1"/>
    </source>
</evidence>
<dbReference type="OrthoDB" id="6631737at2"/>
<dbReference type="RefSeq" id="WP_050413871.1">
    <property type="nucleotide sequence ID" value="NZ_CP023964.1"/>
</dbReference>
<dbReference type="Gene3D" id="3.40.50.300">
    <property type="entry name" value="P-loop containing nucleotide triphosphate hydrolases"/>
    <property type="match status" value="1"/>
</dbReference>
<protein>
    <submittedName>
        <fullName evidence="1">Phage terminase, ATPase subunit</fullName>
    </submittedName>
</protein>
<dbReference type="Pfam" id="PF03237">
    <property type="entry name" value="Terminase_6N"/>
    <property type="match status" value="1"/>
</dbReference>
<name>A0A380PP56_YERFR</name>
<dbReference type="GeneID" id="57907573"/>
<proteinExistence type="predicted"/>
<dbReference type="EMBL" id="UHJA01000001">
    <property type="protein sequence ID" value="SUP75163.1"/>
    <property type="molecule type" value="Genomic_DNA"/>
</dbReference>
<gene>
    <name evidence="1" type="ORF">NCTC11470_00168</name>
</gene>
<dbReference type="InterPro" id="IPR027417">
    <property type="entry name" value="P-loop_NTPase"/>
</dbReference>
<reference evidence="1 2" key="1">
    <citation type="submission" date="2018-06" db="EMBL/GenBank/DDBJ databases">
        <authorList>
            <consortium name="Pathogen Informatics"/>
            <person name="Doyle S."/>
        </authorList>
    </citation>
    <scope>NUCLEOTIDE SEQUENCE [LARGE SCALE GENOMIC DNA]</scope>
    <source>
        <strain evidence="1 2">NCTC11470</strain>
    </source>
</reference>
<sequence>MKYACFDETNTEHLKYWMHMWAFNHQREWYKAGIDNRTRNITKTRLAGADLFFALEGLIDALETGRDQIYFSAGEETESAAWQYILTWMAVGKLAVTDSCRDEFNEVNFIRLNNGAQISFLNEKSLAAGYSGNVYVSEYAWADNPDRLLKVADGISMHKRHRRTYYTTPSPSVAAFTLWQQALENDRQWSQIVTIEDIAGNGCLYSPEDIVRLRGEMSELEFAMLYMCQWPTRAVNQGAAL</sequence>
<accession>A0A380PP56</accession>
<dbReference type="AlphaFoldDB" id="A0A380PP56"/>
<organism evidence="1 2">
    <name type="scientific">Yersinia frederiksenii</name>
    <dbReference type="NCBI Taxonomy" id="29484"/>
    <lineage>
        <taxon>Bacteria</taxon>
        <taxon>Pseudomonadati</taxon>
        <taxon>Pseudomonadota</taxon>
        <taxon>Gammaproteobacteria</taxon>
        <taxon>Enterobacterales</taxon>
        <taxon>Yersiniaceae</taxon>
        <taxon>Yersinia</taxon>
    </lineage>
</organism>